<feature type="signal peptide" evidence="1">
    <location>
        <begin position="1"/>
        <end position="21"/>
    </location>
</feature>
<comment type="caution">
    <text evidence="3">The sequence shown here is derived from an EMBL/GenBank/DDBJ whole genome shotgun (WGS) entry which is preliminary data.</text>
</comment>
<evidence type="ECO:0000256" key="1">
    <source>
        <dbReference type="SAM" id="SignalP"/>
    </source>
</evidence>
<feature type="domain" description="F5/8 type C" evidence="2">
    <location>
        <begin position="222"/>
        <end position="376"/>
    </location>
</feature>
<evidence type="ECO:0000313" key="3">
    <source>
        <dbReference type="EMBL" id="MCD2424647.1"/>
    </source>
</evidence>
<feature type="chain" id="PRO_5046505110" evidence="1">
    <location>
        <begin position="22"/>
        <end position="376"/>
    </location>
</feature>
<dbReference type="InterPro" id="IPR008979">
    <property type="entry name" value="Galactose-bd-like_sf"/>
</dbReference>
<protein>
    <submittedName>
        <fullName evidence="3">Discoidin domain-containing protein</fullName>
    </submittedName>
</protein>
<evidence type="ECO:0000313" key="4">
    <source>
        <dbReference type="Proteomes" id="UP001199816"/>
    </source>
</evidence>
<sequence length="376" mass="42201">MKNLYSFYILLLLALAATLYSCDKYTDVHKEYIKDGEVVYAPKPDSVVFIPGKGRLKMRLWMYNGVNVKELVVLWNNHKDSLVIPVQFKKGRDSMEANLGNMAEKTYSFDIYSVDNFSNKSLLYTQFGSSYGDMYAGTLLNRRVKDLVLTDLSGDIEWYAAPQGMIFTEIRYTGKDGGLHTTRMPAGDFNVTIDVKAATTFEHRSLYIPESESIDTFYTEWVGHPTAFPSTYVYNREGWSVLAVSDETASDGGGKNTLLDGNLSSYWHSQWDPSNAPLPHWAVIDMKTPKKAAYLEIYRRPGNTDAKTVLVYLGNDSDAASPNWTLIGTGVYPSTQSDKLTINATTNASGRYLKLVVTESYRVPFSSIAEVYVYGN</sequence>
<dbReference type="Proteomes" id="UP001199816">
    <property type="component" value="Unassembled WGS sequence"/>
</dbReference>
<keyword evidence="4" id="KW-1185">Reference proteome</keyword>
<dbReference type="Gene3D" id="2.60.120.260">
    <property type="entry name" value="Galactose-binding domain-like"/>
    <property type="match status" value="1"/>
</dbReference>
<dbReference type="EMBL" id="JAJNEC010000005">
    <property type="protein sequence ID" value="MCD2424647.1"/>
    <property type="molecule type" value="Genomic_DNA"/>
</dbReference>
<evidence type="ECO:0000259" key="2">
    <source>
        <dbReference type="PROSITE" id="PS50022"/>
    </source>
</evidence>
<dbReference type="SUPFAM" id="SSF49785">
    <property type="entry name" value="Galactose-binding domain-like"/>
    <property type="match status" value="1"/>
</dbReference>
<name>A0ABS8PU97_9BACT</name>
<proteinExistence type="predicted"/>
<dbReference type="RefSeq" id="WP_231006858.1">
    <property type="nucleotide sequence ID" value="NZ_JAJNEC010000005.1"/>
</dbReference>
<reference evidence="3 4" key="1">
    <citation type="submission" date="2021-11" db="EMBL/GenBank/DDBJ databases">
        <title>Genomic of Niabella pedocola.</title>
        <authorList>
            <person name="Wu T."/>
        </authorList>
    </citation>
    <scope>NUCLEOTIDE SEQUENCE [LARGE SCALE GENOMIC DNA]</scope>
    <source>
        <strain evidence="3 4">JCM 31011</strain>
    </source>
</reference>
<dbReference type="InterPro" id="IPR000421">
    <property type="entry name" value="FA58C"/>
</dbReference>
<dbReference type="Pfam" id="PF00754">
    <property type="entry name" value="F5_F8_type_C"/>
    <property type="match status" value="1"/>
</dbReference>
<organism evidence="3 4">
    <name type="scientific">Niabella pedocola</name>
    <dbReference type="NCBI Taxonomy" id="1752077"/>
    <lineage>
        <taxon>Bacteria</taxon>
        <taxon>Pseudomonadati</taxon>
        <taxon>Bacteroidota</taxon>
        <taxon>Chitinophagia</taxon>
        <taxon>Chitinophagales</taxon>
        <taxon>Chitinophagaceae</taxon>
        <taxon>Niabella</taxon>
    </lineage>
</organism>
<accession>A0ABS8PU97</accession>
<dbReference type="PROSITE" id="PS51257">
    <property type="entry name" value="PROKAR_LIPOPROTEIN"/>
    <property type="match status" value="1"/>
</dbReference>
<keyword evidence="1" id="KW-0732">Signal</keyword>
<dbReference type="PROSITE" id="PS50022">
    <property type="entry name" value="FA58C_3"/>
    <property type="match status" value="1"/>
</dbReference>
<dbReference type="Pfam" id="PF16389">
    <property type="entry name" value="DUF4998"/>
    <property type="match status" value="1"/>
</dbReference>
<gene>
    <name evidence="3" type="ORF">LQ567_17835</name>
</gene>